<comment type="caution">
    <text evidence="2">The sequence shown here is derived from an EMBL/GenBank/DDBJ whole genome shotgun (WGS) entry which is preliminary data.</text>
</comment>
<proteinExistence type="predicted"/>
<accession>A0AA47MJB8</accession>
<gene>
    <name evidence="2" type="primary">ZBED1_105</name>
    <name evidence="2" type="ORF">N1851_021822</name>
</gene>
<evidence type="ECO:0000313" key="3">
    <source>
        <dbReference type="Proteomes" id="UP001174136"/>
    </source>
</evidence>
<evidence type="ECO:0000313" key="2">
    <source>
        <dbReference type="EMBL" id="KAK0141180.1"/>
    </source>
</evidence>
<dbReference type="InterPro" id="IPR012337">
    <property type="entry name" value="RNaseH-like_sf"/>
</dbReference>
<dbReference type="InterPro" id="IPR052035">
    <property type="entry name" value="ZnF_BED_domain_contain"/>
</dbReference>
<dbReference type="EMBL" id="JAOPHQ010003981">
    <property type="protein sequence ID" value="KAK0141180.1"/>
    <property type="molecule type" value="Genomic_DNA"/>
</dbReference>
<reference evidence="2" key="1">
    <citation type="journal article" date="2023" name="Front. Mar. Sci.">
        <title>A new Merluccius polli reference genome to investigate the effects of global change in West African waters.</title>
        <authorList>
            <person name="Mateo J.L."/>
            <person name="Blanco-Fernandez C."/>
            <person name="Garcia-Vazquez E."/>
            <person name="Machado-Schiaffino G."/>
        </authorList>
    </citation>
    <scope>NUCLEOTIDE SEQUENCE</scope>
    <source>
        <strain evidence="2">C29</strain>
        <tissue evidence="2">Fin</tissue>
    </source>
</reference>
<protein>
    <submittedName>
        <fullName evidence="2">Zinc finger BED domain-containing protein 1</fullName>
    </submittedName>
</protein>
<keyword evidence="3" id="KW-1185">Reference proteome</keyword>
<feature type="domain" description="HAT C-terminal dimerisation" evidence="1">
    <location>
        <begin position="102"/>
        <end position="182"/>
    </location>
</feature>
<organism evidence="2 3">
    <name type="scientific">Merluccius polli</name>
    <name type="common">Benguela hake</name>
    <name type="synonym">Merluccius cadenati</name>
    <dbReference type="NCBI Taxonomy" id="89951"/>
    <lineage>
        <taxon>Eukaryota</taxon>
        <taxon>Metazoa</taxon>
        <taxon>Chordata</taxon>
        <taxon>Craniata</taxon>
        <taxon>Vertebrata</taxon>
        <taxon>Euteleostomi</taxon>
        <taxon>Actinopterygii</taxon>
        <taxon>Neopterygii</taxon>
        <taxon>Teleostei</taxon>
        <taxon>Neoteleostei</taxon>
        <taxon>Acanthomorphata</taxon>
        <taxon>Zeiogadaria</taxon>
        <taxon>Gadariae</taxon>
        <taxon>Gadiformes</taxon>
        <taxon>Gadoidei</taxon>
        <taxon>Merlucciidae</taxon>
        <taxon>Merluccius</taxon>
    </lineage>
</organism>
<dbReference type="GO" id="GO:0046983">
    <property type="term" value="F:protein dimerization activity"/>
    <property type="evidence" value="ECO:0007669"/>
    <property type="project" value="InterPro"/>
</dbReference>
<name>A0AA47MJB8_MERPO</name>
<dbReference type="InterPro" id="IPR008906">
    <property type="entry name" value="HATC_C_dom"/>
</dbReference>
<dbReference type="SUPFAM" id="SSF53098">
    <property type="entry name" value="Ribonuclease H-like"/>
    <property type="match status" value="1"/>
</dbReference>
<dbReference type="Proteomes" id="UP001174136">
    <property type="component" value="Unassembled WGS sequence"/>
</dbReference>
<dbReference type="PANTHER" id="PTHR46481">
    <property type="entry name" value="ZINC FINGER BED DOMAIN-CONTAINING PROTEIN 4"/>
    <property type="match status" value="1"/>
</dbReference>
<dbReference type="PANTHER" id="PTHR46481:SF9">
    <property type="entry name" value="ZINC FINGER BED DOMAIN-CONTAINING PROTEIN 1-LIKE"/>
    <property type="match status" value="1"/>
</dbReference>
<evidence type="ECO:0000259" key="1">
    <source>
        <dbReference type="Pfam" id="PF05699"/>
    </source>
</evidence>
<sequence>MDMKRTILNYLNEKYSDPGTDDLLDLASLLNPHFKTTNIKNEKSDTTGTSSALPRAVAAAAAAAAEPPEVKRKNTLSSFFKQQGSTAESRATFPDEETIKVELRSYMQTAEVDSDTNPLEWWKCYQANFPCVAKLVRRYLCIPATNAPSERAFSTSRNIVTCHRAALKPDAVDRLVFLAQNL</sequence>
<dbReference type="AlphaFoldDB" id="A0AA47MJB8"/>
<dbReference type="Pfam" id="PF05699">
    <property type="entry name" value="Dimer_Tnp_hAT"/>
    <property type="match status" value="1"/>
</dbReference>